<dbReference type="Proteomes" id="UP001646157">
    <property type="component" value="Unassembled WGS sequence"/>
</dbReference>
<dbReference type="NCBIfam" id="NF005154">
    <property type="entry name" value="PRK06635.1-2"/>
    <property type="match status" value="1"/>
</dbReference>
<keyword evidence="15" id="KW-1185">Reference proteome</keyword>
<evidence type="ECO:0000259" key="13">
    <source>
        <dbReference type="Pfam" id="PF22468"/>
    </source>
</evidence>
<dbReference type="EMBL" id="JAFBDZ010000004">
    <property type="protein sequence ID" value="MBM7587536.1"/>
    <property type="molecule type" value="Genomic_DNA"/>
</dbReference>
<dbReference type="Pfam" id="PF00696">
    <property type="entry name" value="AA_kinase"/>
    <property type="match status" value="1"/>
</dbReference>
<dbReference type="InterPro" id="IPR001048">
    <property type="entry name" value="Asp/Glu/Uridylate_kinase"/>
</dbReference>
<dbReference type="PANTHER" id="PTHR21499:SF68">
    <property type="entry name" value="ASPARTOKINASE 2"/>
    <property type="match status" value="1"/>
</dbReference>
<keyword evidence="8" id="KW-0220">Diaminopimelate biosynthesis</keyword>
<comment type="catalytic activity">
    <reaction evidence="9 10">
        <text>L-aspartate + ATP = 4-phospho-L-aspartate + ADP</text>
        <dbReference type="Rhea" id="RHEA:23776"/>
        <dbReference type="ChEBI" id="CHEBI:29991"/>
        <dbReference type="ChEBI" id="CHEBI:30616"/>
        <dbReference type="ChEBI" id="CHEBI:57535"/>
        <dbReference type="ChEBI" id="CHEBI:456216"/>
        <dbReference type="EC" id="2.7.2.4"/>
    </reaction>
</comment>
<evidence type="ECO:0000259" key="12">
    <source>
        <dbReference type="Pfam" id="PF00696"/>
    </source>
</evidence>
<gene>
    <name evidence="14" type="ORF">JOC86_004109</name>
</gene>
<evidence type="ECO:0000256" key="10">
    <source>
        <dbReference type="RuleBase" id="RU003448"/>
    </source>
</evidence>
<sequence>MSTIVQKFGGTSLGSTERIKLMAKKVILETKKGHDVVVVVSAMGKTTDTLVQLAREISTKPRKREMDMLLSTGEQVSISLLTMALQQEGIEAISFTGRQAGIQTDSVLGNAHIEAIDTSRIKNELAKGKVVVVAGFQGVTSDGDISTLGRGGSDTTATALAAALKAERCDIYTDVQGVYTSDPRFVPRASKIASLSYEDMLSLATMGAGVLHPRAIKHARVHQVPIFIKSSFEKGKGTLVYGQSQENGGTPVIGVTFEENVQRVDVSGFEDGKSLRTALLQKLAAHHIQADIYKQPYECTLTLLLKEQDVQEVLSILNEMKIKRLFSHIEQKSGLSKVSVIGRNIKSHPDIKVEMCKILLKNKIRVKMVGKSSISVTAVVQKSQVHNAAEKLHTGFGLDYVVMEQAVL</sequence>
<dbReference type="InterPro" id="IPR005260">
    <property type="entry name" value="Asp_kin_monofn"/>
</dbReference>
<comment type="pathway">
    <text evidence="2 11">Amino-acid biosynthesis; L-lysine biosynthesis via DAP pathway; (S)-tetrahydrodipicolinate from L-aspartate: step 1/4.</text>
</comment>
<dbReference type="Gene3D" id="3.30.2130.10">
    <property type="entry name" value="VC0802-like"/>
    <property type="match status" value="1"/>
</dbReference>
<comment type="function">
    <text evidence="1">Catalyzes the phosphorylation of the beta-carboxyl group of aspartic acid with ATP to yield 4-phospho-L-aspartate, which is involved in the branched biosynthetic pathway leading to the biosynthesis of amino acids threonine, isoleucine and methionine.</text>
</comment>
<dbReference type="CDD" id="cd04246">
    <property type="entry name" value="AAK_AK-DapG-like"/>
    <property type="match status" value="1"/>
</dbReference>
<feature type="domain" description="Aspartokinase ACT" evidence="13">
    <location>
        <begin position="338"/>
        <end position="396"/>
    </location>
</feature>
<evidence type="ECO:0000256" key="11">
    <source>
        <dbReference type="RuleBase" id="RU004249"/>
    </source>
</evidence>
<dbReference type="PANTHER" id="PTHR21499">
    <property type="entry name" value="ASPARTATE KINASE"/>
    <property type="match status" value="1"/>
</dbReference>
<dbReference type="InterPro" id="IPR054352">
    <property type="entry name" value="ACT_Aspartokinase"/>
</dbReference>
<dbReference type="Gene3D" id="3.40.1160.10">
    <property type="entry name" value="Acetylglutamate kinase-like"/>
    <property type="match status" value="1"/>
</dbReference>
<evidence type="ECO:0000256" key="9">
    <source>
        <dbReference type="ARBA" id="ARBA00047872"/>
    </source>
</evidence>
<keyword evidence="5" id="KW-0547">Nucleotide-binding</keyword>
<dbReference type="RefSeq" id="WP_205174685.1">
    <property type="nucleotide sequence ID" value="NZ_JAFBDZ010000004.1"/>
</dbReference>
<protein>
    <recommendedName>
        <fullName evidence="10">Aspartokinase</fullName>
        <ecNumber evidence="10">2.7.2.4</ecNumber>
    </recommendedName>
</protein>
<dbReference type="InterPro" id="IPR045865">
    <property type="entry name" value="ACT-like_dom_sf"/>
</dbReference>
<keyword evidence="4 10" id="KW-0808">Transferase</keyword>
<comment type="similarity">
    <text evidence="3 10">Belongs to the aspartokinase family.</text>
</comment>
<comment type="pathway">
    <text evidence="11">Amino-acid biosynthesis; L-threonine biosynthesis; L-threonine from L-aspartate: step 1/5.</text>
</comment>
<dbReference type="NCBIfam" id="TIGR00657">
    <property type="entry name" value="asp_kinases"/>
    <property type="match status" value="1"/>
</dbReference>
<dbReference type="EC" id="2.7.2.4" evidence="10"/>
<comment type="caution">
    <text evidence="14">The sequence shown here is derived from an EMBL/GenBank/DDBJ whole genome shotgun (WGS) entry which is preliminary data.</text>
</comment>
<keyword evidence="11" id="KW-0028">Amino-acid biosynthesis</keyword>
<name>A0ABS2NI42_9BACI</name>
<keyword evidence="7" id="KW-0067">ATP-binding</keyword>
<evidence type="ECO:0000256" key="3">
    <source>
        <dbReference type="ARBA" id="ARBA00010122"/>
    </source>
</evidence>
<dbReference type="NCBIfam" id="TIGR00656">
    <property type="entry name" value="asp_kin_monofn"/>
    <property type="match status" value="1"/>
</dbReference>
<dbReference type="NCBIfam" id="NF005155">
    <property type="entry name" value="PRK06635.1-4"/>
    <property type="match status" value="1"/>
</dbReference>
<evidence type="ECO:0000256" key="5">
    <source>
        <dbReference type="ARBA" id="ARBA00022741"/>
    </source>
</evidence>
<evidence type="ECO:0000256" key="1">
    <source>
        <dbReference type="ARBA" id="ARBA00003121"/>
    </source>
</evidence>
<dbReference type="InterPro" id="IPR036393">
    <property type="entry name" value="AceGlu_kinase-like_sf"/>
</dbReference>
<reference evidence="14 15" key="1">
    <citation type="submission" date="2021-01" db="EMBL/GenBank/DDBJ databases">
        <title>Genomic Encyclopedia of Type Strains, Phase IV (KMG-IV): sequencing the most valuable type-strain genomes for metagenomic binning, comparative biology and taxonomic classification.</title>
        <authorList>
            <person name="Goeker M."/>
        </authorList>
    </citation>
    <scope>NUCLEOTIDE SEQUENCE [LARGE SCALE GENOMIC DNA]</scope>
    <source>
        <strain evidence="14 15">DSM 24834</strain>
    </source>
</reference>
<accession>A0ABS2NI42</accession>
<proteinExistence type="inferred from homology"/>
<organism evidence="14 15">
    <name type="scientific">Rossellomorea pakistanensis</name>
    <dbReference type="NCBI Taxonomy" id="992288"/>
    <lineage>
        <taxon>Bacteria</taxon>
        <taxon>Bacillati</taxon>
        <taxon>Bacillota</taxon>
        <taxon>Bacilli</taxon>
        <taxon>Bacillales</taxon>
        <taxon>Bacillaceae</taxon>
        <taxon>Rossellomorea</taxon>
    </lineage>
</organism>
<dbReference type="SUPFAM" id="SSF53633">
    <property type="entry name" value="Carbamate kinase-like"/>
    <property type="match status" value="1"/>
</dbReference>
<evidence type="ECO:0000256" key="7">
    <source>
        <dbReference type="ARBA" id="ARBA00022840"/>
    </source>
</evidence>
<dbReference type="Pfam" id="PF22468">
    <property type="entry name" value="ACT_9"/>
    <property type="match status" value="1"/>
</dbReference>
<evidence type="ECO:0000256" key="6">
    <source>
        <dbReference type="ARBA" id="ARBA00022777"/>
    </source>
</evidence>
<evidence type="ECO:0000313" key="15">
    <source>
        <dbReference type="Proteomes" id="UP001646157"/>
    </source>
</evidence>
<comment type="pathway">
    <text evidence="11">Amino-acid biosynthesis; L-methionine biosynthesis via de novo pathway; L-homoserine from L-aspartate: step 1/3.</text>
</comment>
<evidence type="ECO:0000256" key="2">
    <source>
        <dbReference type="ARBA" id="ARBA00004766"/>
    </source>
</evidence>
<dbReference type="InterPro" id="IPR018042">
    <property type="entry name" value="Aspartate_kinase_CS"/>
</dbReference>
<evidence type="ECO:0000256" key="4">
    <source>
        <dbReference type="ARBA" id="ARBA00022679"/>
    </source>
</evidence>
<evidence type="ECO:0000256" key="8">
    <source>
        <dbReference type="ARBA" id="ARBA00022915"/>
    </source>
</evidence>
<evidence type="ECO:0000313" key="14">
    <source>
        <dbReference type="EMBL" id="MBM7587536.1"/>
    </source>
</evidence>
<keyword evidence="6 10" id="KW-0418">Kinase</keyword>
<dbReference type="SUPFAM" id="SSF55021">
    <property type="entry name" value="ACT-like"/>
    <property type="match status" value="1"/>
</dbReference>
<dbReference type="PIRSF" id="PIRSF000726">
    <property type="entry name" value="Asp_kin"/>
    <property type="match status" value="1"/>
</dbReference>
<feature type="domain" description="Aspartate/glutamate/uridylate kinase" evidence="12">
    <location>
        <begin position="3"/>
        <end position="230"/>
    </location>
</feature>
<dbReference type="PROSITE" id="PS00324">
    <property type="entry name" value="ASPARTOKINASE"/>
    <property type="match status" value="1"/>
</dbReference>
<dbReference type="GO" id="GO:0004072">
    <property type="term" value="F:aspartate kinase activity"/>
    <property type="evidence" value="ECO:0007669"/>
    <property type="project" value="UniProtKB-EC"/>
</dbReference>
<dbReference type="InterPro" id="IPR001341">
    <property type="entry name" value="Asp_kinase"/>
</dbReference>